<dbReference type="AlphaFoldDB" id="A0BQH5"/>
<sequence>MDQQTVIITVSSEYNEDIRSIISLYFSEDGSQTVESEERQENQIFDTNIVQFINDEQFEFQFLQVNQSCSNNDVHIKVQEEIKDLQQQQCNQALNDVQEFVRNNCQKAYEMIEYIQKNKNLDKQQEIIMEFYRDIYFVLEMSNSNVLPKGLIDELEKKLHATITFSLFNIE</sequence>
<dbReference type="RefSeq" id="XP_001428190.1">
    <property type="nucleotide sequence ID" value="XM_001428153.1"/>
</dbReference>
<organism evidence="1 2">
    <name type="scientific">Paramecium tetraurelia</name>
    <dbReference type="NCBI Taxonomy" id="5888"/>
    <lineage>
        <taxon>Eukaryota</taxon>
        <taxon>Sar</taxon>
        <taxon>Alveolata</taxon>
        <taxon>Ciliophora</taxon>
        <taxon>Intramacronucleata</taxon>
        <taxon>Oligohymenophorea</taxon>
        <taxon>Peniculida</taxon>
        <taxon>Parameciidae</taxon>
        <taxon>Paramecium</taxon>
    </lineage>
</organism>
<dbReference type="HOGENOM" id="CLU_1565892_0_0_1"/>
<dbReference type="EMBL" id="CT868009">
    <property type="protein sequence ID" value="CAK60792.1"/>
    <property type="molecule type" value="Genomic_DNA"/>
</dbReference>
<dbReference type="InParanoid" id="A0BQH5"/>
<protein>
    <submittedName>
        <fullName evidence="1">Uncharacterized protein</fullName>
    </submittedName>
</protein>
<reference evidence="1 2" key="1">
    <citation type="journal article" date="2006" name="Nature">
        <title>Global trends of whole-genome duplications revealed by the ciliate Paramecium tetraurelia.</title>
        <authorList>
            <consortium name="Genoscope"/>
            <person name="Aury J.-M."/>
            <person name="Jaillon O."/>
            <person name="Duret L."/>
            <person name="Noel B."/>
            <person name="Jubin C."/>
            <person name="Porcel B.M."/>
            <person name="Segurens B."/>
            <person name="Daubin V."/>
            <person name="Anthouard V."/>
            <person name="Aiach N."/>
            <person name="Arnaiz O."/>
            <person name="Billaut A."/>
            <person name="Beisson J."/>
            <person name="Blanc I."/>
            <person name="Bouhouche K."/>
            <person name="Camara F."/>
            <person name="Duharcourt S."/>
            <person name="Guigo R."/>
            <person name="Gogendeau D."/>
            <person name="Katinka M."/>
            <person name="Keller A.-M."/>
            <person name="Kissmehl R."/>
            <person name="Klotz C."/>
            <person name="Koll F."/>
            <person name="Le Moue A."/>
            <person name="Lepere C."/>
            <person name="Malinsky S."/>
            <person name="Nowacki M."/>
            <person name="Nowak J.K."/>
            <person name="Plattner H."/>
            <person name="Poulain J."/>
            <person name="Ruiz F."/>
            <person name="Serrano V."/>
            <person name="Zagulski M."/>
            <person name="Dessen P."/>
            <person name="Betermier M."/>
            <person name="Weissenbach J."/>
            <person name="Scarpelli C."/>
            <person name="Schachter V."/>
            <person name="Sperling L."/>
            <person name="Meyer E."/>
            <person name="Cohen J."/>
            <person name="Wincker P."/>
        </authorList>
    </citation>
    <scope>NUCLEOTIDE SEQUENCE [LARGE SCALE GENOMIC DNA]</scope>
    <source>
        <strain evidence="1 2">Stock d4-2</strain>
    </source>
</reference>
<keyword evidence="2" id="KW-1185">Reference proteome</keyword>
<accession>A0BQH5</accession>
<proteinExistence type="predicted"/>
<dbReference type="OMA" id="EIIMEFY"/>
<dbReference type="KEGG" id="ptm:GSPATT00031021001"/>
<evidence type="ECO:0000313" key="2">
    <source>
        <dbReference type="Proteomes" id="UP000000600"/>
    </source>
</evidence>
<gene>
    <name evidence="1" type="ORF">GSPATT00031021001</name>
</gene>
<dbReference type="GeneID" id="5013974"/>
<name>A0BQH5_PARTE</name>
<evidence type="ECO:0000313" key="1">
    <source>
        <dbReference type="EMBL" id="CAK60792.1"/>
    </source>
</evidence>
<dbReference type="OrthoDB" id="10557934at2759"/>
<dbReference type="Proteomes" id="UP000000600">
    <property type="component" value="Unassembled WGS sequence"/>
</dbReference>